<comment type="caution">
    <text evidence="1">The sequence shown here is derived from an EMBL/GenBank/DDBJ whole genome shotgun (WGS) entry which is preliminary data.</text>
</comment>
<accession>A0A6N9Q0J8</accession>
<keyword evidence="2" id="KW-1185">Reference proteome</keyword>
<dbReference type="AlphaFoldDB" id="A0A6N9Q0J8"/>
<organism evidence="1 2">
    <name type="scientific">Chengkuizengella marina</name>
    <dbReference type="NCBI Taxonomy" id="2507566"/>
    <lineage>
        <taxon>Bacteria</taxon>
        <taxon>Bacillati</taxon>
        <taxon>Bacillota</taxon>
        <taxon>Bacilli</taxon>
        <taxon>Bacillales</taxon>
        <taxon>Paenibacillaceae</taxon>
        <taxon>Chengkuizengella</taxon>
    </lineage>
</organism>
<proteinExistence type="predicted"/>
<protein>
    <submittedName>
        <fullName evidence="1">Uncharacterized protein</fullName>
    </submittedName>
</protein>
<name>A0A6N9Q0J8_9BACL</name>
<reference evidence="1 2" key="1">
    <citation type="submission" date="2019-01" db="EMBL/GenBank/DDBJ databases">
        <title>Chengkuizengella sp. nov., isolated from deep-sea sediment of East Pacific Ocean.</title>
        <authorList>
            <person name="Yang J."/>
            <person name="Lai Q."/>
            <person name="Shao Z."/>
        </authorList>
    </citation>
    <scope>NUCLEOTIDE SEQUENCE [LARGE SCALE GENOMIC DNA]</scope>
    <source>
        <strain evidence="1 2">YPA3-1-1</strain>
    </source>
</reference>
<dbReference type="OrthoDB" id="7059463at2"/>
<dbReference type="EMBL" id="SIJB01000016">
    <property type="protein sequence ID" value="NBI28652.1"/>
    <property type="molecule type" value="Genomic_DNA"/>
</dbReference>
<evidence type="ECO:0000313" key="1">
    <source>
        <dbReference type="EMBL" id="NBI28652.1"/>
    </source>
</evidence>
<dbReference type="Proteomes" id="UP000448943">
    <property type="component" value="Unassembled WGS sequence"/>
</dbReference>
<gene>
    <name evidence="1" type="ORF">ERL59_06755</name>
</gene>
<sequence length="164" mass="19864">MKELYYSNKKKFRGKRRYFRNLWNKVETYELDIEDNWFDFYHIHLDFSGHGNNSKKIRNEHIKAHLSLYKNILKQLEKYENSFQSWICIHEEDTGADAVYVHTKNPNYDDFPFQNENINWECKIPNSLMNLIDIEKFNVGYISSNHENTYFIQSKEHGVSINIK</sequence>
<evidence type="ECO:0000313" key="2">
    <source>
        <dbReference type="Proteomes" id="UP000448943"/>
    </source>
</evidence>
<dbReference type="RefSeq" id="WP_160645445.1">
    <property type="nucleotide sequence ID" value="NZ_SIJB01000016.1"/>
</dbReference>